<keyword evidence="1" id="KW-0812">Transmembrane</keyword>
<keyword evidence="1" id="KW-1133">Transmembrane helix</keyword>
<protein>
    <submittedName>
        <fullName evidence="2">Uncharacterized protein</fullName>
    </submittedName>
</protein>
<organism evidence="2 3">
    <name type="scientific">Chaetoceros tenuissimus</name>
    <dbReference type="NCBI Taxonomy" id="426638"/>
    <lineage>
        <taxon>Eukaryota</taxon>
        <taxon>Sar</taxon>
        <taxon>Stramenopiles</taxon>
        <taxon>Ochrophyta</taxon>
        <taxon>Bacillariophyta</taxon>
        <taxon>Coscinodiscophyceae</taxon>
        <taxon>Chaetocerotophycidae</taxon>
        <taxon>Chaetocerotales</taxon>
        <taxon>Chaetocerotaceae</taxon>
        <taxon>Chaetoceros</taxon>
    </lineage>
</organism>
<evidence type="ECO:0000256" key="1">
    <source>
        <dbReference type="SAM" id="Phobius"/>
    </source>
</evidence>
<sequence>MPPRLPHGLKKNPIHMNAGEKAMFAVLGASVFAGLMNLATSPLYSKEEKGKQATDDAADKKKKIYPFAV</sequence>
<dbReference type="Proteomes" id="UP001054902">
    <property type="component" value="Unassembled WGS sequence"/>
</dbReference>
<reference evidence="2 3" key="1">
    <citation type="journal article" date="2021" name="Sci. Rep.">
        <title>The genome of the diatom Chaetoceros tenuissimus carries an ancient integrated fragment of an extant virus.</title>
        <authorList>
            <person name="Hongo Y."/>
            <person name="Kimura K."/>
            <person name="Takaki Y."/>
            <person name="Yoshida Y."/>
            <person name="Baba S."/>
            <person name="Kobayashi G."/>
            <person name="Nagasaki K."/>
            <person name="Hano T."/>
            <person name="Tomaru Y."/>
        </authorList>
    </citation>
    <scope>NUCLEOTIDE SEQUENCE [LARGE SCALE GENOMIC DNA]</scope>
    <source>
        <strain evidence="2 3">NIES-3715</strain>
    </source>
</reference>
<dbReference type="AlphaFoldDB" id="A0AAD3CEI4"/>
<comment type="caution">
    <text evidence="2">The sequence shown here is derived from an EMBL/GenBank/DDBJ whole genome shotgun (WGS) entry which is preliminary data.</text>
</comment>
<gene>
    <name evidence="2" type="ORF">CTEN210_01126</name>
</gene>
<evidence type="ECO:0000313" key="2">
    <source>
        <dbReference type="EMBL" id="GFH44652.1"/>
    </source>
</evidence>
<name>A0AAD3CEI4_9STRA</name>
<dbReference type="EMBL" id="BLLK01000020">
    <property type="protein sequence ID" value="GFH44652.1"/>
    <property type="molecule type" value="Genomic_DNA"/>
</dbReference>
<keyword evidence="3" id="KW-1185">Reference proteome</keyword>
<accession>A0AAD3CEI4</accession>
<proteinExistence type="predicted"/>
<keyword evidence="1" id="KW-0472">Membrane</keyword>
<evidence type="ECO:0000313" key="3">
    <source>
        <dbReference type="Proteomes" id="UP001054902"/>
    </source>
</evidence>
<feature type="transmembrane region" description="Helical" evidence="1">
    <location>
        <begin position="22"/>
        <end position="44"/>
    </location>
</feature>